<protein>
    <submittedName>
        <fullName evidence="2">Uncharacterized protein</fullName>
    </submittedName>
</protein>
<reference evidence="2 3" key="1">
    <citation type="journal article" date="2024" name="J Genomics">
        <title>Draft genome sequencing and assembly of Favolaschia claudopus CIRM-BRFM 2984 isolated from oak limbs.</title>
        <authorList>
            <person name="Navarro D."/>
            <person name="Drula E."/>
            <person name="Chaduli D."/>
            <person name="Cazenave R."/>
            <person name="Ahrendt S."/>
            <person name="Wang J."/>
            <person name="Lipzen A."/>
            <person name="Daum C."/>
            <person name="Barry K."/>
            <person name="Grigoriev I.V."/>
            <person name="Favel A."/>
            <person name="Rosso M.N."/>
            <person name="Martin F."/>
        </authorList>
    </citation>
    <scope>NUCLEOTIDE SEQUENCE [LARGE SCALE GENOMIC DNA]</scope>
    <source>
        <strain evidence="2 3">CIRM-BRFM 2984</strain>
    </source>
</reference>
<dbReference type="AlphaFoldDB" id="A0AAW0AJQ2"/>
<accession>A0AAW0AJQ2</accession>
<gene>
    <name evidence="2" type="ORF">R3P38DRAFT_3364101</name>
</gene>
<dbReference type="EMBL" id="JAWWNJ010000063">
    <property type="protein sequence ID" value="KAK7012790.1"/>
    <property type="molecule type" value="Genomic_DNA"/>
</dbReference>
<organism evidence="2 3">
    <name type="scientific">Favolaschia claudopus</name>
    <dbReference type="NCBI Taxonomy" id="2862362"/>
    <lineage>
        <taxon>Eukaryota</taxon>
        <taxon>Fungi</taxon>
        <taxon>Dikarya</taxon>
        <taxon>Basidiomycota</taxon>
        <taxon>Agaricomycotina</taxon>
        <taxon>Agaricomycetes</taxon>
        <taxon>Agaricomycetidae</taxon>
        <taxon>Agaricales</taxon>
        <taxon>Marasmiineae</taxon>
        <taxon>Mycenaceae</taxon>
        <taxon>Favolaschia</taxon>
    </lineage>
</organism>
<dbReference type="Proteomes" id="UP001362999">
    <property type="component" value="Unassembled WGS sequence"/>
</dbReference>
<evidence type="ECO:0000256" key="1">
    <source>
        <dbReference type="SAM" id="MobiDB-lite"/>
    </source>
</evidence>
<proteinExistence type="predicted"/>
<comment type="caution">
    <text evidence="2">The sequence shown here is derived from an EMBL/GenBank/DDBJ whole genome shotgun (WGS) entry which is preliminary data.</text>
</comment>
<sequence length="302" mass="34571">MSNMATGGACDKAAVCISHALPELRLLHMSARIRSAIPQHQVRTLLAGRRRIPAASALTSWCTSLTCGRRRVTQSSKTRARVYSTGRLPDNRNIDILSGAQTPAENACRINSQKRMWALGRRRKEPRNELYCIYPLHPLVQPNPDIIKQTLRLRGERQLGHKRRFLDNALEFRTNAQARSNCCCKGKQIRTTMRCTRQAKIQLTPQNIQPKQRHRKPNNLPPTPNLNKLRDQTHTNHNAAKNPKELRRIVRRLVACFVRRPQGEYQHYFDGGEDEEDDERHEGGRLPCSARAVVLALTDYRV</sequence>
<evidence type="ECO:0000313" key="2">
    <source>
        <dbReference type="EMBL" id="KAK7012790.1"/>
    </source>
</evidence>
<name>A0AAW0AJQ2_9AGAR</name>
<keyword evidence="3" id="KW-1185">Reference proteome</keyword>
<feature type="region of interest" description="Disordered" evidence="1">
    <location>
        <begin position="204"/>
        <end position="244"/>
    </location>
</feature>
<evidence type="ECO:0000313" key="3">
    <source>
        <dbReference type="Proteomes" id="UP001362999"/>
    </source>
</evidence>